<dbReference type="GO" id="GO:0005739">
    <property type="term" value="C:mitochondrion"/>
    <property type="evidence" value="ECO:0007669"/>
    <property type="project" value="TreeGrafter"/>
</dbReference>
<dbReference type="Proteomes" id="UP000310189">
    <property type="component" value="Unassembled WGS sequence"/>
</dbReference>
<accession>A0A4T0FS33</accession>
<dbReference type="InterPro" id="IPR046884">
    <property type="entry name" value="MnmA-like_central"/>
</dbReference>
<dbReference type="InterPro" id="IPR004506">
    <property type="entry name" value="MnmA-like"/>
</dbReference>
<dbReference type="AlphaFoldDB" id="A0A4T0FS33"/>
<evidence type="ECO:0000256" key="1">
    <source>
        <dbReference type="ARBA" id="ARBA00003986"/>
    </source>
</evidence>
<dbReference type="EMBL" id="SPNW01000019">
    <property type="protein sequence ID" value="TIA90454.1"/>
    <property type="molecule type" value="Genomic_DNA"/>
</dbReference>
<keyword evidence="4" id="KW-0820">tRNA-binding</keyword>
<protein>
    <recommendedName>
        <fullName evidence="3">tRNA-5-taurinomethyluridine 2-sulfurtransferase</fullName>
        <ecNumber evidence="3">2.8.1.14</ecNumber>
    </recommendedName>
</protein>
<dbReference type="NCBIfam" id="NF001138">
    <property type="entry name" value="PRK00143.1"/>
    <property type="match status" value="1"/>
</dbReference>
<keyword evidence="7" id="KW-0547">Nucleotide-binding</keyword>
<dbReference type="SUPFAM" id="SSF52402">
    <property type="entry name" value="Adenine nucleotide alpha hydrolases-like"/>
    <property type="match status" value="1"/>
</dbReference>
<dbReference type="EC" id="2.8.1.14" evidence="3"/>
<comment type="function">
    <text evidence="1">Catalyzes the 2-thiolation of uridine at the wobble position (U34) of mitochondrial tRNA(Lys), tRNA(Glu) and tRNA(Gln). Required for the formation of 5-taurinomethyl-2-thiouridine (tm5s2U) of mitochondrial tRNA(Lys), tRNA(Glu), and tRNA(Gln) at the wobble position. ATP is required to activate the C2 atom of the wobble base.</text>
</comment>
<dbReference type="InterPro" id="IPR023382">
    <property type="entry name" value="MnmA-like_central_sf"/>
</dbReference>
<keyword evidence="6" id="KW-0819">tRNA processing</keyword>
<evidence type="ECO:0000259" key="13">
    <source>
        <dbReference type="Pfam" id="PF20259"/>
    </source>
</evidence>
<evidence type="ECO:0000256" key="11">
    <source>
        <dbReference type="ARBA" id="ARBA00049564"/>
    </source>
</evidence>
<evidence type="ECO:0000256" key="10">
    <source>
        <dbReference type="ARBA" id="ARBA00023157"/>
    </source>
</evidence>
<name>A0A4T0FS33_9BASI</name>
<dbReference type="InterPro" id="IPR014729">
    <property type="entry name" value="Rossmann-like_a/b/a_fold"/>
</dbReference>
<dbReference type="NCBIfam" id="TIGR00420">
    <property type="entry name" value="trmU"/>
    <property type="match status" value="1"/>
</dbReference>
<evidence type="ECO:0000256" key="6">
    <source>
        <dbReference type="ARBA" id="ARBA00022694"/>
    </source>
</evidence>
<keyword evidence="10" id="KW-1015">Disulfide bond</keyword>
<evidence type="ECO:0000256" key="8">
    <source>
        <dbReference type="ARBA" id="ARBA00022840"/>
    </source>
</evidence>
<evidence type="ECO:0000256" key="4">
    <source>
        <dbReference type="ARBA" id="ARBA00022555"/>
    </source>
</evidence>
<dbReference type="PANTHER" id="PTHR11933">
    <property type="entry name" value="TRNA 5-METHYLAMINOMETHYL-2-THIOURIDYLATE -METHYLTRANSFERASE"/>
    <property type="match status" value="1"/>
</dbReference>
<keyword evidence="5" id="KW-0808">Transferase</keyword>
<dbReference type="Gene3D" id="3.40.50.620">
    <property type="entry name" value="HUPs"/>
    <property type="match status" value="1"/>
</dbReference>
<gene>
    <name evidence="14" type="ORF">E3P99_01593</name>
</gene>
<evidence type="ECO:0000313" key="15">
    <source>
        <dbReference type="Proteomes" id="UP000310189"/>
    </source>
</evidence>
<comment type="similarity">
    <text evidence="2">Belongs to the MnmA/TRMU family.</text>
</comment>
<keyword evidence="8" id="KW-0067">ATP-binding</keyword>
<proteinExistence type="inferred from homology"/>
<dbReference type="InterPro" id="IPR046885">
    <property type="entry name" value="MnmA-like_C"/>
</dbReference>
<dbReference type="Pfam" id="PF20258">
    <property type="entry name" value="tRNA_Me_trans_C"/>
    <property type="match status" value="1"/>
</dbReference>
<dbReference type="GO" id="GO:0002143">
    <property type="term" value="P:tRNA wobble position uridine thiolation"/>
    <property type="evidence" value="ECO:0007669"/>
    <property type="project" value="TreeGrafter"/>
</dbReference>
<evidence type="ECO:0000256" key="7">
    <source>
        <dbReference type="ARBA" id="ARBA00022741"/>
    </source>
</evidence>
<dbReference type="GO" id="GO:0016783">
    <property type="term" value="F:sulfurtransferase activity"/>
    <property type="evidence" value="ECO:0007669"/>
    <property type="project" value="InterPro"/>
</dbReference>
<evidence type="ECO:0000313" key="14">
    <source>
        <dbReference type="EMBL" id="TIA90454.1"/>
    </source>
</evidence>
<keyword evidence="15" id="KW-1185">Reference proteome</keyword>
<dbReference type="PANTHER" id="PTHR11933:SF5">
    <property type="entry name" value="MITOCHONDRIAL TRNA-SPECIFIC 2-THIOURIDYLASE 1"/>
    <property type="match status" value="1"/>
</dbReference>
<dbReference type="Gene3D" id="2.30.30.280">
    <property type="entry name" value="Adenine nucleotide alpha hydrolases-like domains"/>
    <property type="match status" value="1"/>
</dbReference>
<dbReference type="OrthoDB" id="3685at2759"/>
<comment type="caution">
    <text evidence="14">The sequence shown here is derived from an EMBL/GenBank/DDBJ whole genome shotgun (WGS) entry which is preliminary data.</text>
</comment>
<sequence>MLGRLGGAVRNTERNKRAIVGLSGGVDSSVAAALLCEYNYDVRAVFMRNWDTRDESSLSSLGGVKGCEWEADYEAARGVCQHLGIPSPQLIDLSREYWQQVFQPSLDVWEQGNTPNPDIACNRYIKFDALAKLVLKSSDDVLATGHYAQIRNGALHRAADRTKDQSYYLAGVCRDMLHNVMFPLGTLHKTHVRSLAHELSLPTAARSESMGICFIGERGNFGNWLNDYIHTTHGDFKTVDGATIAKHNGVHHYTIGQKARIGGMAKKWYVAGKQGSDVIIVDSPTHDLLKCKSIITKNDINWLVDKEQYVHAPFQATAQVRHRQQEVRCTVHVVNDTLNVTYLTHEMAVAPGQTCAIYIDDMCVASATIESVVSVSGERVS</sequence>
<comment type="catalytic activity">
    <reaction evidence="11">
        <text>5-taurinomethyluridine(34) in tRNA + S-sulfanyl-L-cysteinyl-[protein] + AH2 + ATP = 5-taurinomethyl-2-thiouridine(34) in tRNA + L-cysteinyl-[protein] + A + AMP + diphosphate + H(+)</text>
        <dbReference type="Rhea" id="RHEA:47040"/>
        <dbReference type="Rhea" id="RHEA-COMP:10131"/>
        <dbReference type="Rhea" id="RHEA-COMP:11726"/>
        <dbReference type="Rhea" id="RHEA-COMP:11732"/>
        <dbReference type="Rhea" id="RHEA-COMP:11733"/>
        <dbReference type="ChEBI" id="CHEBI:13193"/>
        <dbReference type="ChEBI" id="CHEBI:15378"/>
        <dbReference type="ChEBI" id="CHEBI:17499"/>
        <dbReference type="ChEBI" id="CHEBI:29950"/>
        <dbReference type="ChEBI" id="CHEBI:30616"/>
        <dbReference type="ChEBI" id="CHEBI:33019"/>
        <dbReference type="ChEBI" id="CHEBI:61963"/>
        <dbReference type="ChEBI" id="CHEBI:87171"/>
        <dbReference type="ChEBI" id="CHEBI:87172"/>
        <dbReference type="ChEBI" id="CHEBI:456215"/>
        <dbReference type="EC" id="2.8.1.14"/>
    </reaction>
</comment>
<evidence type="ECO:0000256" key="3">
    <source>
        <dbReference type="ARBA" id="ARBA00011953"/>
    </source>
</evidence>
<feature type="domain" description="tRNA-specific 2-thiouridylase MnmA-like central" evidence="13">
    <location>
        <begin position="223"/>
        <end position="275"/>
    </location>
</feature>
<evidence type="ECO:0000256" key="2">
    <source>
        <dbReference type="ARBA" id="ARBA00006191"/>
    </source>
</evidence>
<dbReference type="Gene3D" id="2.40.30.10">
    <property type="entry name" value="Translation factors"/>
    <property type="match status" value="1"/>
</dbReference>
<reference evidence="14 15" key="1">
    <citation type="submission" date="2019-03" db="EMBL/GenBank/DDBJ databases">
        <title>Sequencing 23 genomes of Wallemia ichthyophaga.</title>
        <authorList>
            <person name="Gostincar C."/>
        </authorList>
    </citation>
    <scope>NUCLEOTIDE SEQUENCE [LARGE SCALE GENOMIC DNA]</scope>
    <source>
        <strain evidence="14 15">EXF-5753</strain>
    </source>
</reference>
<feature type="domain" description="tRNA-specific 2-thiouridylase MnmA-like C-terminal" evidence="12">
    <location>
        <begin position="295"/>
        <end position="369"/>
    </location>
</feature>
<keyword evidence="9" id="KW-0694">RNA-binding</keyword>
<evidence type="ECO:0000256" key="5">
    <source>
        <dbReference type="ARBA" id="ARBA00022679"/>
    </source>
</evidence>
<dbReference type="Pfam" id="PF20259">
    <property type="entry name" value="tRNA_Me_trans_M"/>
    <property type="match status" value="1"/>
</dbReference>
<dbReference type="Pfam" id="PF03054">
    <property type="entry name" value="tRNA_Me_trans"/>
    <property type="match status" value="1"/>
</dbReference>
<organism evidence="14 15">
    <name type="scientific">Wallemia hederae</name>
    <dbReference type="NCBI Taxonomy" id="1540922"/>
    <lineage>
        <taxon>Eukaryota</taxon>
        <taxon>Fungi</taxon>
        <taxon>Dikarya</taxon>
        <taxon>Basidiomycota</taxon>
        <taxon>Wallemiomycotina</taxon>
        <taxon>Wallemiomycetes</taxon>
        <taxon>Wallemiales</taxon>
        <taxon>Wallemiaceae</taxon>
        <taxon>Wallemia</taxon>
    </lineage>
</organism>
<evidence type="ECO:0000256" key="9">
    <source>
        <dbReference type="ARBA" id="ARBA00022884"/>
    </source>
</evidence>
<dbReference type="GO" id="GO:0005524">
    <property type="term" value="F:ATP binding"/>
    <property type="evidence" value="ECO:0007669"/>
    <property type="project" value="UniProtKB-KW"/>
</dbReference>
<dbReference type="CDD" id="cd01998">
    <property type="entry name" value="MnmA_TRMU-like"/>
    <property type="match status" value="1"/>
</dbReference>
<dbReference type="GO" id="GO:0000049">
    <property type="term" value="F:tRNA binding"/>
    <property type="evidence" value="ECO:0007669"/>
    <property type="project" value="UniProtKB-KW"/>
</dbReference>
<evidence type="ECO:0000259" key="12">
    <source>
        <dbReference type="Pfam" id="PF20258"/>
    </source>
</evidence>